<protein>
    <submittedName>
        <fullName evidence="3">Acetyl esterase/lipase</fullName>
    </submittedName>
</protein>
<dbReference type="Proteomes" id="UP000243463">
    <property type="component" value="Unassembled WGS sequence"/>
</dbReference>
<dbReference type="Gene3D" id="3.40.50.1820">
    <property type="entry name" value="alpha/beta hydrolase"/>
    <property type="match status" value="1"/>
</dbReference>
<dbReference type="InterPro" id="IPR050300">
    <property type="entry name" value="GDXG_lipolytic_enzyme"/>
</dbReference>
<sequence>MSLIQDIRQFAKSSLTQAKQKYDDFNIYDFASQQLNLRTAKTGFSLSEDIDYGEHPRQCFDLYYSDQPRADQAIIVFVHGGTWARGDKSDYLFLAESFTQSGFHVAVINYRLAPVHQFPDFVDDLVLALNHLSMHQQELDISMQHVILMGHSAGGFNVMSALYSPTDYELLCRANIRAVVGLAGPYHFKYVGDASLEKAFNKAIDYQTVMPYYFVQHNQIEHILLLAQNDVMVAAQNTKDMHQALLDQGNSSRIVTIPRTGHVTLVGSVSSHFARYFKTKKVILTHIEASLRHFQLEDQTKT</sequence>
<evidence type="ECO:0000313" key="4">
    <source>
        <dbReference type="Proteomes" id="UP000243463"/>
    </source>
</evidence>
<dbReference type="GO" id="GO:0016787">
    <property type="term" value="F:hydrolase activity"/>
    <property type="evidence" value="ECO:0007669"/>
    <property type="project" value="UniProtKB-KW"/>
</dbReference>
<dbReference type="InterPro" id="IPR049492">
    <property type="entry name" value="BD-FAE-like_dom"/>
</dbReference>
<keyword evidence="4" id="KW-1185">Reference proteome</keyword>
<evidence type="ECO:0000256" key="1">
    <source>
        <dbReference type="ARBA" id="ARBA00022801"/>
    </source>
</evidence>
<evidence type="ECO:0000313" key="3">
    <source>
        <dbReference type="EMBL" id="SNQ28169.1"/>
    </source>
</evidence>
<feature type="domain" description="BD-FAE-like" evidence="2">
    <location>
        <begin position="61"/>
        <end position="245"/>
    </location>
</feature>
<dbReference type="SUPFAM" id="SSF53474">
    <property type="entry name" value="alpha/beta-Hydrolases"/>
    <property type="match status" value="1"/>
</dbReference>
<dbReference type="Pfam" id="PF20434">
    <property type="entry name" value="BD-FAE"/>
    <property type="match status" value="1"/>
</dbReference>
<dbReference type="RefSeq" id="WP_088822180.1">
    <property type="nucleotide sequence ID" value="NZ_FZLN01000001.1"/>
</dbReference>
<organism evidence="3 4">
    <name type="scientific">Acinetobacter apis</name>
    <dbReference type="NCBI Taxonomy" id="1229165"/>
    <lineage>
        <taxon>Bacteria</taxon>
        <taxon>Pseudomonadati</taxon>
        <taxon>Pseudomonadota</taxon>
        <taxon>Gammaproteobacteria</taxon>
        <taxon>Moraxellales</taxon>
        <taxon>Moraxellaceae</taxon>
        <taxon>Acinetobacter</taxon>
    </lineage>
</organism>
<dbReference type="PANTHER" id="PTHR48081:SF33">
    <property type="entry name" value="KYNURENINE FORMAMIDASE"/>
    <property type="match status" value="1"/>
</dbReference>
<accession>A0A217ECB8</accession>
<evidence type="ECO:0000259" key="2">
    <source>
        <dbReference type="Pfam" id="PF20434"/>
    </source>
</evidence>
<gene>
    <name evidence="3" type="ORF">SAMN05444584_0078</name>
</gene>
<dbReference type="OrthoDB" id="9771666at2"/>
<keyword evidence="1" id="KW-0378">Hydrolase</keyword>
<dbReference type="EMBL" id="FZLN01000001">
    <property type="protein sequence ID" value="SNQ28169.1"/>
    <property type="molecule type" value="Genomic_DNA"/>
</dbReference>
<dbReference type="PANTHER" id="PTHR48081">
    <property type="entry name" value="AB HYDROLASE SUPERFAMILY PROTEIN C4A8.06C"/>
    <property type="match status" value="1"/>
</dbReference>
<reference evidence="4" key="1">
    <citation type="submission" date="2017-06" db="EMBL/GenBank/DDBJ databases">
        <authorList>
            <person name="Varghese N."/>
            <person name="Submissions S."/>
        </authorList>
    </citation>
    <scope>NUCLEOTIDE SEQUENCE [LARGE SCALE GENOMIC DNA]</scope>
    <source>
        <strain evidence="4">ANC 5114</strain>
    </source>
</reference>
<dbReference type="AlphaFoldDB" id="A0A217ECB8"/>
<proteinExistence type="predicted"/>
<name>A0A217ECB8_9GAMM</name>
<dbReference type="InterPro" id="IPR029058">
    <property type="entry name" value="AB_hydrolase_fold"/>
</dbReference>